<name>A0A917PNH4_9DEIO</name>
<keyword evidence="4" id="KW-1185">Reference proteome</keyword>
<evidence type="ECO:0000313" key="4">
    <source>
        <dbReference type="Proteomes" id="UP000635726"/>
    </source>
</evidence>
<feature type="transmembrane region" description="Helical" evidence="2">
    <location>
        <begin position="215"/>
        <end position="236"/>
    </location>
</feature>
<dbReference type="Pfam" id="PF06772">
    <property type="entry name" value="LtrA"/>
    <property type="match status" value="1"/>
</dbReference>
<feature type="region of interest" description="Disordered" evidence="1">
    <location>
        <begin position="1"/>
        <end position="21"/>
    </location>
</feature>
<dbReference type="Proteomes" id="UP000635726">
    <property type="component" value="Unassembled WGS sequence"/>
</dbReference>
<feature type="transmembrane region" description="Helical" evidence="2">
    <location>
        <begin position="286"/>
        <end position="308"/>
    </location>
</feature>
<reference evidence="3" key="1">
    <citation type="journal article" date="2014" name="Int. J. Syst. Evol. Microbiol.">
        <title>Complete genome sequence of Corynebacterium casei LMG S-19264T (=DSM 44701T), isolated from a smear-ripened cheese.</title>
        <authorList>
            <consortium name="US DOE Joint Genome Institute (JGI-PGF)"/>
            <person name="Walter F."/>
            <person name="Albersmeier A."/>
            <person name="Kalinowski J."/>
            <person name="Ruckert C."/>
        </authorList>
    </citation>
    <scope>NUCLEOTIDE SEQUENCE</scope>
    <source>
        <strain evidence="3">JCM 14371</strain>
    </source>
</reference>
<feature type="transmembrane region" description="Helical" evidence="2">
    <location>
        <begin position="58"/>
        <end position="76"/>
    </location>
</feature>
<sequence length="469" mass="51049">MTAQARKLRGGTDDGGGADRQDRDQPVSWLELFFDLVFVSAFDRLSQRLAAHPTLPSFGVYVLIFLALWWAWLGNTNFAARYGNSCRAYRWGTLAQMLALAALTVSLRGDLRDVGAFFAGAYAAGRALLIVMLVLHRRQEAAAARRDGKRPEEDGRSDRLLVLGFSVGVLLWLASVPLGGAAQLALWTLALAVDVLTVVLTEARTRRELPHQGHYPERLGLLFIVFLGAIVTELSRSAGEQRLRLPDQLPAVLAFVQIMAVWRLYFDEAHTLPALVARRSGRAGLLYAWAYTHLPLMLGLGVLGVGLGESVAGEGQEADHLARLLVSGALAVVLLSMVLLRAFSLRALNRVEDTPGQRPAGREGRGRQLNLSAVARVTGAAVLLLLVPVPLSSPVYEALCAAVLLLVTYLSWRDPLRERLSEQEDDLSDASEEAGQRDDAGTGTEGQEGARPDGNSENRQRDTPDVQRP</sequence>
<feature type="transmembrane region" description="Helical" evidence="2">
    <location>
        <begin position="369"/>
        <end position="389"/>
    </location>
</feature>
<dbReference type="PANTHER" id="PTHR36840">
    <property type="entry name" value="BLL5714 PROTEIN"/>
    <property type="match status" value="1"/>
</dbReference>
<evidence type="ECO:0000256" key="2">
    <source>
        <dbReference type="SAM" id="Phobius"/>
    </source>
</evidence>
<keyword evidence="2" id="KW-0812">Transmembrane</keyword>
<feature type="transmembrane region" description="Helical" evidence="2">
    <location>
        <begin position="320"/>
        <end position="340"/>
    </location>
</feature>
<dbReference type="RefSeq" id="WP_188964208.1">
    <property type="nucleotide sequence ID" value="NZ_BMOE01000013.1"/>
</dbReference>
<dbReference type="AlphaFoldDB" id="A0A917PNH4"/>
<dbReference type="PANTHER" id="PTHR36840:SF1">
    <property type="entry name" value="BLL5714 PROTEIN"/>
    <property type="match status" value="1"/>
</dbReference>
<gene>
    <name evidence="3" type="ORF">GCM10008939_30990</name>
</gene>
<feature type="region of interest" description="Disordered" evidence="1">
    <location>
        <begin position="421"/>
        <end position="469"/>
    </location>
</feature>
<evidence type="ECO:0008006" key="5">
    <source>
        <dbReference type="Google" id="ProtNLM"/>
    </source>
</evidence>
<comment type="caution">
    <text evidence="3">The sequence shown here is derived from an EMBL/GenBank/DDBJ whole genome shotgun (WGS) entry which is preliminary data.</text>
</comment>
<organism evidence="3 4">
    <name type="scientific">Deinococcus aquiradiocola</name>
    <dbReference type="NCBI Taxonomy" id="393059"/>
    <lineage>
        <taxon>Bacteria</taxon>
        <taxon>Thermotogati</taxon>
        <taxon>Deinococcota</taxon>
        <taxon>Deinococci</taxon>
        <taxon>Deinococcales</taxon>
        <taxon>Deinococcaceae</taxon>
        <taxon>Deinococcus</taxon>
    </lineage>
</organism>
<keyword evidence="2" id="KW-0472">Membrane</keyword>
<feature type="compositionally biased region" description="Basic and acidic residues" evidence="1">
    <location>
        <begin position="448"/>
        <end position="469"/>
    </location>
</feature>
<keyword evidence="2" id="KW-1133">Transmembrane helix</keyword>
<accession>A0A917PNH4</accession>
<feature type="transmembrane region" description="Helical" evidence="2">
    <location>
        <begin position="248"/>
        <end position="266"/>
    </location>
</feature>
<evidence type="ECO:0000256" key="1">
    <source>
        <dbReference type="SAM" id="MobiDB-lite"/>
    </source>
</evidence>
<feature type="transmembrane region" description="Helical" evidence="2">
    <location>
        <begin position="160"/>
        <end position="178"/>
    </location>
</feature>
<feature type="compositionally biased region" description="Acidic residues" evidence="1">
    <location>
        <begin position="423"/>
        <end position="432"/>
    </location>
</feature>
<evidence type="ECO:0000313" key="3">
    <source>
        <dbReference type="EMBL" id="GGJ84892.1"/>
    </source>
</evidence>
<dbReference type="EMBL" id="BMOE01000013">
    <property type="protein sequence ID" value="GGJ84892.1"/>
    <property type="molecule type" value="Genomic_DNA"/>
</dbReference>
<reference evidence="3" key="2">
    <citation type="submission" date="2020-09" db="EMBL/GenBank/DDBJ databases">
        <authorList>
            <person name="Sun Q."/>
            <person name="Ohkuma M."/>
        </authorList>
    </citation>
    <scope>NUCLEOTIDE SEQUENCE</scope>
    <source>
        <strain evidence="3">JCM 14371</strain>
    </source>
</reference>
<feature type="transmembrane region" description="Helical" evidence="2">
    <location>
        <begin position="184"/>
        <end position="203"/>
    </location>
</feature>
<dbReference type="InterPro" id="IPR010640">
    <property type="entry name" value="Low_temperature_requirement_A"/>
</dbReference>
<protein>
    <recommendedName>
        <fullName evidence="5">Low temperature requirement A</fullName>
    </recommendedName>
</protein>
<feature type="transmembrane region" description="Helical" evidence="2">
    <location>
        <begin position="114"/>
        <end position="135"/>
    </location>
</feature>
<proteinExistence type="predicted"/>
<feature type="transmembrane region" description="Helical" evidence="2">
    <location>
        <begin position="395"/>
        <end position="412"/>
    </location>
</feature>